<keyword evidence="3" id="KW-0046">Antibiotic resistance</keyword>
<name>A0A7W9ZCC9_NOVIT</name>
<organism evidence="5 6">
    <name type="scientific">Novispirillum itersonii</name>
    <name type="common">Aquaspirillum itersonii</name>
    <dbReference type="NCBI Taxonomy" id="189"/>
    <lineage>
        <taxon>Bacteria</taxon>
        <taxon>Pseudomonadati</taxon>
        <taxon>Pseudomonadota</taxon>
        <taxon>Alphaproteobacteria</taxon>
        <taxon>Rhodospirillales</taxon>
        <taxon>Novispirillaceae</taxon>
        <taxon>Novispirillum</taxon>
    </lineage>
</organism>
<comment type="caution">
    <text evidence="5">The sequence shown here is derived from an EMBL/GenBank/DDBJ whole genome shotgun (WGS) entry which is preliminary data.</text>
</comment>
<evidence type="ECO:0000313" key="6">
    <source>
        <dbReference type="Proteomes" id="UP000544872"/>
    </source>
</evidence>
<comment type="similarity">
    <text evidence="1">Belongs to the bleomycin resistance protein family.</text>
</comment>
<dbReference type="GO" id="GO:0051213">
    <property type="term" value="F:dioxygenase activity"/>
    <property type="evidence" value="ECO:0007669"/>
    <property type="project" value="UniProtKB-KW"/>
</dbReference>
<protein>
    <recommendedName>
        <fullName evidence="2">Bleomycin resistance protein</fullName>
    </recommendedName>
</protein>
<evidence type="ECO:0000259" key="4">
    <source>
        <dbReference type="PROSITE" id="PS51819"/>
    </source>
</evidence>
<sequence length="128" mass="14130">MFHTVPPAPSVAVALPILITATFAETLSQYRRLGFAPVYEDSNYGILRLGPVELHLSMVSAVPQPPCVASYIRCEDVDAWHRAMTASGEPGFSPVADRDWGMREFYFLDNAGNLLKFGQSIETPAENR</sequence>
<evidence type="ECO:0000256" key="2">
    <source>
        <dbReference type="ARBA" id="ARBA00021572"/>
    </source>
</evidence>
<reference evidence="5 6" key="1">
    <citation type="submission" date="2020-08" db="EMBL/GenBank/DDBJ databases">
        <title>Genomic Encyclopedia of Type Strains, Phase IV (KMG-IV): sequencing the most valuable type-strain genomes for metagenomic binning, comparative biology and taxonomic classification.</title>
        <authorList>
            <person name="Goeker M."/>
        </authorList>
    </citation>
    <scope>NUCLEOTIDE SEQUENCE [LARGE SCALE GENOMIC DNA]</scope>
    <source>
        <strain evidence="5 6">DSM 11590</strain>
    </source>
</reference>
<dbReference type="InterPro" id="IPR037523">
    <property type="entry name" value="VOC_core"/>
</dbReference>
<keyword evidence="5" id="KW-0560">Oxidoreductase</keyword>
<dbReference type="SUPFAM" id="SSF54593">
    <property type="entry name" value="Glyoxalase/Bleomycin resistance protein/Dihydroxybiphenyl dioxygenase"/>
    <property type="match status" value="1"/>
</dbReference>
<evidence type="ECO:0000313" key="5">
    <source>
        <dbReference type="EMBL" id="MBB6208655.1"/>
    </source>
</evidence>
<dbReference type="AlphaFoldDB" id="A0A7W9ZCC9"/>
<dbReference type="GO" id="GO:0016829">
    <property type="term" value="F:lyase activity"/>
    <property type="evidence" value="ECO:0007669"/>
    <property type="project" value="UniProtKB-KW"/>
</dbReference>
<gene>
    <name evidence="5" type="ORF">FHS48_000036</name>
</gene>
<dbReference type="Proteomes" id="UP000544872">
    <property type="component" value="Unassembled WGS sequence"/>
</dbReference>
<evidence type="ECO:0000256" key="3">
    <source>
        <dbReference type="ARBA" id="ARBA00023251"/>
    </source>
</evidence>
<proteinExistence type="inferred from homology"/>
<dbReference type="InterPro" id="IPR000335">
    <property type="entry name" value="Bleomycin-R"/>
</dbReference>
<keyword evidence="5" id="KW-0223">Dioxygenase</keyword>
<dbReference type="InterPro" id="IPR029068">
    <property type="entry name" value="Glyas_Bleomycin-R_OHBP_Dase"/>
</dbReference>
<dbReference type="GO" id="GO:0046677">
    <property type="term" value="P:response to antibiotic"/>
    <property type="evidence" value="ECO:0007669"/>
    <property type="project" value="UniProtKB-KW"/>
</dbReference>
<keyword evidence="5" id="KW-0456">Lyase</keyword>
<dbReference type="CDD" id="cd08349">
    <property type="entry name" value="BLMA_like"/>
    <property type="match status" value="1"/>
</dbReference>
<accession>A0A7W9ZCC9</accession>
<dbReference type="EMBL" id="JACIIX010000001">
    <property type="protein sequence ID" value="MBB6208655.1"/>
    <property type="molecule type" value="Genomic_DNA"/>
</dbReference>
<keyword evidence="6" id="KW-1185">Reference proteome</keyword>
<feature type="domain" description="VOC" evidence="4">
    <location>
        <begin position="12"/>
        <end position="120"/>
    </location>
</feature>
<evidence type="ECO:0000256" key="1">
    <source>
        <dbReference type="ARBA" id="ARBA00011051"/>
    </source>
</evidence>
<dbReference type="Gene3D" id="3.10.180.10">
    <property type="entry name" value="2,3-Dihydroxybiphenyl 1,2-Dioxygenase, domain 1"/>
    <property type="match status" value="1"/>
</dbReference>
<dbReference type="PROSITE" id="PS51819">
    <property type="entry name" value="VOC"/>
    <property type="match status" value="1"/>
</dbReference>
<dbReference type="RefSeq" id="WP_184259797.1">
    <property type="nucleotide sequence ID" value="NZ_JACIIX010000001.1"/>
</dbReference>